<evidence type="ECO:0000313" key="1">
    <source>
        <dbReference type="EMBL" id="KAI3783529.1"/>
    </source>
</evidence>
<gene>
    <name evidence="1" type="ORF">L1987_42613</name>
</gene>
<proteinExistence type="predicted"/>
<sequence>MAYQSRSRKRVNALRRGPDGSAFQICGRCGISIAIALADMHECESKKDVKKLKVEEVGFQIEVEQRFRDEPRSEFRFFMESFVKNYDTKNYIETDRKGFETWKNMSSEERLPYVIQAKTVNDAYYEKLLKESEDQMFSCVDEEVDSAEVGKFDKAAAFYNDDSYDSDCYLVYSY</sequence>
<evidence type="ECO:0000313" key="2">
    <source>
        <dbReference type="Proteomes" id="UP001056120"/>
    </source>
</evidence>
<protein>
    <submittedName>
        <fullName evidence="1">Uncharacterized protein</fullName>
    </submittedName>
</protein>
<name>A0ACB9GJC9_9ASTR</name>
<accession>A0ACB9GJC9</accession>
<reference evidence="1 2" key="2">
    <citation type="journal article" date="2022" name="Mol. Ecol. Resour.">
        <title>The genomes of chicory, endive, great burdock and yacon provide insights into Asteraceae paleo-polyploidization history and plant inulin production.</title>
        <authorList>
            <person name="Fan W."/>
            <person name="Wang S."/>
            <person name="Wang H."/>
            <person name="Wang A."/>
            <person name="Jiang F."/>
            <person name="Liu H."/>
            <person name="Zhao H."/>
            <person name="Xu D."/>
            <person name="Zhang Y."/>
        </authorList>
    </citation>
    <scope>NUCLEOTIDE SEQUENCE [LARGE SCALE GENOMIC DNA]</scope>
    <source>
        <strain evidence="2">cv. Yunnan</strain>
        <tissue evidence="1">Leaves</tissue>
    </source>
</reference>
<comment type="caution">
    <text evidence="1">The sequence shown here is derived from an EMBL/GenBank/DDBJ whole genome shotgun (WGS) entry which is preliminary data.</text>
</comment>
<reference evidence="2" key="1">
    <citation type="journal article" date="2022" name="Mol. Ecol. Resour.">
        <title>The genomes of chicory, endive, great burdock and yacon provide insights into Asteraceae palaeo-polyploidization history and plant inulin production.</title>
        <authorList>
            <person name="Fan W."/>
            <person name="Wang S."/>
            <person name="Wang H."/>
            <person name="Wang A."/>
            <person name="Jiang F."/>
            <person name="Liu H."/>
            <person name="Zhao H."/>
            <person name="Xu D."/>
            <person name="Zhang Y."/>
        </authorList>
    </citation>
    <scope>NUCLEOTIDE SEQUENCE [LARGE SCALE GENOMIC DNA]</scope>
    <source>
        <strain evidence="2">cv. Yunnan</strain>
    </source>
</reference>
<organism evidence="1 2">
    <name type="scientific">Smallanthus sonchifolius</name>
    <dbReference type="NCBI Taxonomy" id="185202"/>
    <lineage>
        <taxon>Eukaryota</taxon>
        <taxon>Viridiplantae</taxon>
        <taxon>Streptophyta</taxon>
        <taxon>Embryophyta</taxon>
        <taxon>Tracheophyta</taxon>
        <taxon>Spermatophyta</taxon>
        <taxon>Magnoliopsida</taxon>
        <taxon>eudicotyledons</taxon>
        <taxon>Gunneridae</taxon>
        <taxon>Pentapetalae</taxon>
        <taxon>asterids</taxon>
        <taxon>campanulids</taxon>
        <taxon>Asterales</taxon>
        <taxon>Asteraceae</taxon>
        <taxon>Asteroideae</taxon>
        <taxon>Heliantheae alliance</taxon>
        <taxon>Millerieae</taxon>
        <taxon>Smallanthus</taxon>
    </lineage>
</organism>
<dbReference type="Proteomes" id="UP001056120">
    <property type="component" value="Linkage Group LG14"/>
</dbReference>
<keyword evidence="2" id="KW-1185">Reference proteome</keyword>
<dbReference type="EMBL" id="CM042031">
    <property type="protein sequence ID" value="KAI3783529.1"/>
    <property type="molecule type" value="Genomic_DNA"/>
</dbReference>